<evidence type="ECO:0000256" key="4">
    <source>
        <dbReference type="ARBA" id="ARBA00022475"/>
    </source>
</evidence>
<proteinExistence type="inferred from homology"/>
<gene>
    <name evidence="10" type="primary">aspT</name>
    <name evidence="10" type="ORF">GL300_15105</name>
</gene>
<dbReference type="Pfam" id="PF02080">
    <property type="entry name" value="TrkA_C"/>
    <property type="match status" value="1"/>
</dbReference>
<feature type="transmembrane region" description="Helical" evidence="8">
    <location>
        <begin position="443"/>
        <end position="461"/>
    </location>
</feature>
<feature type="transmembrane region" description="Helical" evidence="8">
    <location>
        <begin position="404"/>
        <end position="422"/>
    </location>
</feature>
<evidence type="ECO:0000256" key="1">
    <source>
        <dbReference type="ARBA" id="ARBA00004651"/>
    </source>
</evidence>
<feature type="domain" description="RCK C-terminal" evidence="9">
    <location>
        <begin position="197"/>
        <end position="281"/>
    </location>
</feature>
<feature type="transmembrane region" description="Helical" evidence="8">
    <location>
        <begin position="467"/>
        <end position="491"/>
    </location>
</feature>
<keyword evidence="6 8" id="KW-1133">Transmembrane helix</keyword>
<dbReference type="InterPro" id="IPR006512">
    <property type="entry name" value="YidE_YbjL"/>
</dbReference>
<feature type="transmembrane region" description="Helical" evidence="8">
    <location>
        <begin position="32"/>
        <end position="50"/>
    </location>
</feature>
<evidence type="ECO:0000313" key="10">
    <source>
        <dbReference type="EMBL" id="MTH60543.1"/>
    </source>
</evidence>
<keyword evidence="4" id="KW-1003">Cell membrane</keyword>
<keyword evidence="5 8" id="KW-0812">Transmembrane</keyword>
<dbReference type="EMBL" id="WMIG01000008">
    <property type="protein sequence ID" value="MTH60543.1"/>
    <property type="molecule type" value="Genomic_DNA"/>
</dbReference>
<comment type="caution">
    <text evidence="10">The sequence shown here is derived from an EMBL/GenBank/DDBJ whole genome shotgun (WGS) entry which is preliminary data.</text>
</comment>
<dbReference type="RefSeq" id="WP_155040483.1">
    <property type="nucleotide sequence ID" value="NZ_JBHGCD010000011.1"/>
</dbReference>
<dbReference type="Pfam" id="PF06826">
    <property type="entry name" value="Asp-Al_Ex"/>
    <property type="match status" value="2"/>
</dbReference>
<evidence type="ECO:0000259" key="9">
    <source>
        <dbReference type="PROSITE" id="PS51202"/>
    </source>
</evidence>
<protein>
    <submittedName>
        <fullName evidence="10">Aspartate-alanine antiporter</fullName>
    </submittedName>
</protein>
<evidence type="ECO:0000256" key="7">
    <source>
        <dbReference type="ARBA" id="ARBA00023136"/>
    </source>
</evidence>
<dbReference type="InterPro" id="IPR006037">
    <property type="entry name" value="RCK_C"/>
</dbReference>
<evidence type="ECO:0000256" key="5">
    <source>
        <dbReference type="ARBA" id="ARBA00022692"/>
    </source>
</evidence>
<evidence type="ECO:0000256" key="8">
    <source>
        <dbReference type="SAM" id="Phobius"/>
    </source>
</evidence>
<dbReference type="PROSITE" id="PS51202">
    <property type="entry name" value="RCK_C"/>
    <property type="match status" value="2"/>
</dbReference>
<feature type="domain" description="RCK C-terminal" evidence="9">
    <location>
        <begin position="288"/>
        <end position="369"/>
    </location>
</feature>
<feature type="transmembrane region" description="Helical" evidence="8">
    <location>
        <begin position="6"/>
        <end position="25"/>
    </location>
</feature>
<feature type="transmembrane region" description="Helical" evidence="8">
    <location>
        <begin position="379"/>
        <end position="398"/>
    </location>
</feature>
<dbReference type="PANTHER" id="PTHR30445:SF9">
    <property type="match status" value="1"/>
</dbReference>
<keyword evidence="3" id="KW-0813">Transport</keyword>
<dbReference type="GO" id="GO:0006813">
    <property type="term" value="P:potassium ion transport"/>
    <property type="evidence" value="ECO:0007669"/>
    <property type="project" value="InterPro"/>
</dbReference>
<feature type="transmembrane region" description="Helical" evidence="8">
    <location>
        <begin position="151"/>
        <end position="174"/>
    </location>
</feature>
<name>A0A844HK39_9RHOB</name>
<dbReference type="GO" id="GO:0005886">
    <property type="term" value="C:plasma membrane"/>
    <property type="evidence" value="ECO:0007669"/>
    <property type="project" value="UniProtKB-SubCell"/>
</dbReference>
<dbReference type="AlphaFoldDB" id="A0A844HK39"/>
<evidence type="ECO:0000256" key="2">
    <source>
        <dbReference type="ARBA" id="ARBA00009854"/>
    </source>
</evidence>
<dbReference type="OrthoDB" id="5166626at2"/>
<evidence type="ECO:0000256" key="6">
    <source>
        <dbReference type="ARBA" id="ARBA00022989"/>
    </source>
</evidence>
<keyword evidence="11" id="KW-1185">Reference proteome</keyword>
<dbReference type="GO" id="GO:0008324">
    <property type="term" value="F:monoatomic cation transmembrane transporter activity"/>
    <property type="evidence" value="ECO:0007669"/>
    <property type="project" value="InterPro"/>
</dbReference>
<evidence type="ECO:0000313" key="11">
    <source>
        <dbReference type="Proteomes" id="UP000449846"/>
    </source>
</evidence>
<dbReference type="PANTHER" id="PTHR30445">
    <property type="entry name" value="K(+)_H(+) ANTIPORTER SUBUNIT KHTT"/>
    <property type="match status" value="1"/>
</dbReference>
<sequence>MSLFSYLTDPVAALFICLGLGHLIGRLRIGPVAIGGVCGTLFVALALGQFGVRLPVELKDTAFALFIYALGFTAGPQFFANIRGGARYAVFPLIEVTVALSLTLAAVAFFQLDAGTAAGLFAGSATESAVLGTASEAISKLDLDPVQSEEMLANIATAYSLTYLFGLISIVVFVTQIAPAMLRRNVRAEAAALLDKLGGGEEGVDTSLPVIVERAFEAGDLAGQTAREFEEKRHWTVVIQGVKRDGKLLPVDLDFVIQPDDIVLLRGRRSTLIAAGKILGREVQYAEATGFPVTTAEVILSRREVFGRESRELRRLARPEDQRGIFVTQIRRMGHDIPALPKTILQEGDVLTLFGPEESVKRAVKGLGEPLPPDEVTDFTFLGLGILVGLLIGHLSFRMGALDLTLGLGGGALLSGLLFGWLNMRFPRHGAFPEAAAHFAKDFGLTVFIAAIGLGAGPDAIKLIKEYGLVFPVLGILLSTAPAFVSLFVGLKLMRVPLPILLGAIAGQHCSTPAISALVNLAGNATPVIGYTVTYAVANVLLPLTGPIIVNLAHALSG</sequence>
<dbReference type="InterPro" id="IPR050144">
    <property type="entry name" value="AAE_transporter"/>
</dbReference>
<dbReference type="NCBIfam" id="TIGR01625">
    <property type="entry name" value="YidE_YbjL_dupl"/>
    <property type="match status" value="1"/>
</dbReference>
<dbReference type="Gene3D" id="3.30.70.1450">
    <property type="entry name" value="Regulator of K+ conductance, C-terminal domain"/>
    <property type="match status" value="2"/>
</dbReference>
<feature type="transmembrane region" description="Helical" evidence="8">
    <location>
        <begin position="89"/>
        <end position="110"/>
    </location>
</feature>
<dbReference type="SUPFAM" id="SSF116726">
    <property type="entry name" value="TrkA C-terminal domain-like"/>
    <property type="match status" value="2"/>
</dbReference>
<comment type="similarity">
    <text evidence="2">Belongs to the AAE transporter (TC 2.A.81) family.</text>
</comment>
<dbReference type="NCBIfam" id="TIGR03802">
    <property type="entry name" value="Asp_Ala_antiprt"/>
    <property type="match status" value="1"/>
</dbReference>
<feature type="transmembrane region" description="Helical" evidence="8">
    <location>
        <begin position="62"/>
        <end position="82"/>
    </location>
</feature>
<dbReference type="InterPro" id="IPR022457">
    <property type="entry name" value="Asp_Ala_antiprt"/>
</dbReference>
<organism evidence="10 11">
    <name type="scientific">Paracoccus litorisediminis</name>
    <dbReference type="NCBI Taxonomy" id="2006130"/>
    <lineage>
        <taxon>Bacteria</taxon>
        <taxon>Pseudomonadati</taxon>
        <taxon>Pseudomonadota</taxon>
        <taxon>Alphaproteobacteria</taxon>
        <taxon>Rhodobacterales</taxon>
        <taxon>Paracoccaceae</taxon>
        <taxon>Paracoccus</taxon>
    </lineage>
</organism>
<evidence type="ECO:0000256" key="3">
    <source>
        <dbReference type="ARBA" id="ARBA00022448"/>
    </source>
</evidence>
<keyword evidence="7 8" id="KW-0472">Membrane</keyword>
<reference evidence="10 11" key="1">
    <citation type="submission" date="2019-11" db="EMBL/GenBank/DDBJ databases">
        <authorList>
            <person name="Dong K."/>
        </authorList>
    </citation>
    <scope>NUCLEOTIDE SEQUENCE [LARGE SCALE GENOMIC DNA]</scope>
    <source>
        <strain evidence="10 11">NBRC 112902</strain>
    </source>
</reference>
<dbReference type="InterPro" id="IPR036721">
    <property type="entry name" value="RCK_C_sf"/>
</dbReference>
<accession>A0A844HK39</accession>
<comment type="subcellular location">
    <subcellularLocation>
        <location evidence="1">Cell membrane</location>
        <topology evidence="1">Multi-pass membrane protein</topology>
    </subcellularLocation>
</comment>
<dbReference type="Proteomes" id="UP000449846">
    <property type="component" value="Unassembled WGS sequence"/>
</dbReference>